<dbReference type="Proteomes" id="UP000230093">
    <property type="component" value="Unassembled WGS sequence"/>
</dbReference>
<name>A0A2H0W8F8_9BACT</name>
<evidence type="ECO:0000313" key="1">
    <source>
        <dbReference type="EMBL" id="PIS08936.1"/>
    </source>
</evidence>
<dbReference type="EMBL" id="PEZT01000023">
    <property type="protein sequence ID" value="PIS08936.1"/>
    <property type="molecule type" value="Genomic_DNA"/>
</dbReference>
<proteinExistence type="predicted"/>
<comment type="caution">
    <text evidence="1">The sequence shown here is derived from an EMBL/GenBank/DDBJ whole genome shotgun (WGS) entry which is preliminary data.</text>
</comment>
<feature type="non-terminal residue" evidence="1">
    <location>
        <position position="1"/>
    </location>
</feature>
<gene>
    <name evidence="1" type="ORF">COT75_03670</name>
</gene>
<evidence type="ECO:0008006" key="3">
    <source>
        <dbReference type="Google" id="ProtNLM"/>
    </source>
</evidence>
<protein>
    <recommendedName>
        <fullName evidence="3">tRNA (Adenosine(37)-N6)-dimethylallyltransferase MiaA</fullName>
    </recommendedName>
</protein>
<accession>A0A2H0W8F8</accession>
<sequence length="61" mass="7727">REYFKGEEDLKEVIQRWQFDEHNYLRRQLTFLKKMKLIKWFSIQKGGFEKQIVKLVKSWYD</sequence>
<dbReference type="AlphaFoldDB" id="A0A2H0W8F8"/>
<dbReference type="Gene3D" id="3.40.50.300">
    <property type="entry name" value="P-loop containing nucleotide triphosphate hydrolases"/>
    <property type="match status" value="1"/>
</dbReference>
<organism evidence="1 2">
    <name type="scientific">Candidatus Beckwithbacteria bacterium CG10_big_fil_rev_8_21_14_0_10_34_10</name>
    <dbReference type="NCBI Taxonomy" id="1974495"/>
    <lineage>
        <taxon>Bacteria</taxon>
        <taxon>Candidatus Beckwithiibacteriota</taxon>
    </lineage>
</organism>
<reference evidence="2" key="1">
    <citation type="submission" date="2017-09" db="EMBL/GenBank/DDBJ databases">
        <title>Depth-based differentiation of microbial function through sediment-hosted aquifers and enrichment of novel symbionts in the deep terrestrial subsurface.</title>
        <authorList>
            <person name="Probst A.J."/>
            <person name="Ladd B."/>
            <person name="Jarett J.K."/>
            <person name="Geller-Mcgrath D.E."/>
            <person name="Sieber C.M.K."/>
            <person name="Emerson J.B."/>
            <person name="Anantharaman K."/>
            <person name="Thomas B.C."/>
            <person name="Malmstrom R."/>
            <person name="Stieglmeier M."/>
            <person name="Klingl A."/>
            <person name="Woyke T."/>
            <person name="Ryan C.M."/>
            <person name="Banfield J.F."/>
        </authorList>
    </citation>
    <scope>NUCLEOTIDE SEQUENCE [LARGE SCALE GENOMIC DNA]</scope>
</reference>
<dbReference type="InterPro" id="IPR027417">
    <property type="entry name" value="P-loop_NTPase"/>
</dbReference>
<evidence type="ECO:0000313" key="2">
    <source>
        <dbReference type="Proteomes" id="UP000230093"/>
    </source>
</evidence>